<sequence length="71" mass="8429">MDIFLQLCLPGFRKLDVKSQSNLLKHFADDIDEKLSQHEKEQCRKLLQDQLEIYSQSTSEDKQHFMQTRSS</sequence>
<proteinExistence type="predicted"/>
<accession>A0A8S2ZZ64</accession>
<evidence type="ECO:0000313" key="2">
    <source>
        <dbReference type="Proteomes" id="UP000681722"/>
    </source>
</evidence>
<name>A0A8S2ZZ64_9BILA</name>
<feature type="non-terminal residue" evidence="1">
    <location>
        <position position="71"/>
    </location>
</feature>
<comment type="caution">
    <text evidence="1">The sequence shown here is derived from an EMBL/GenBank/DDBJ whole genome shotgun (WGS) entry which is preliminary data.</text>
</comment>
<organism evidence="1 2">
    <name type="scientific">Didymodactylos carnosus</name>
    <dbReference type="NCBI Taxonomy" id="1234261"/>
    <lineage>
        <taxon>Eukaryota</taxon>
        <taxon>Metazoa</taxon>
        <taxon>Spiralia</taxon>
        <taxon>Gnathifera</taxon>
        <taxon>Rotifera</taxon>
        <taxon>Eurotatoria</taxon>
        <taxon>Bdelloidea</taxon>
        <taxon>Philodinida</taxon>
        <taxon>Philodinidae</taxon>
        <taxon>Didymodactylos</taxon>
    </lineage>
</organism>
<dbReference type="Proteomes" id="UP000681722">
    <property type="component" value="Unassembled WGS sequence"/>
</dbReference>
<evidence type="ECO:0000313" key="1">
    <source>
        <dbReference type="EMBL" id="CAF4674778.1"/>
    </source>
</evidence>
<dbReference type="EMBL" id="CAJOBC010151598">
    <property type="protein sequence ID" value="CAF4674778.1"/>
    <property type="molecule type" value="Genomic_DNA"/>
</dbReference>
<protein>
    <submittedName>
        <fullName evidence="1">Uncharacterized protein</fullName>
    </submittedName>
</protein>
<gene>
    <name evidence="1" type="ORF">SRO942_LOCUS50948</name>
</gene>
<dbReference type="AlphaFoldDB" id="A0A8S2ZZ64"/>
<reference evidence="1" key="1">
    <citation type="submission" date="2021-02" db="EMBL/GenBank/DDBJ databases">
        <authorList>
            <person name="Nowell W R."/>
        </authorList>
    </citation>
    <scope>NUCLEOTIDE SEQUENCE</scope>
</reference>